<accession>A0A345AUP0</accession>
<sequence>MVIVKITQTQYTVKTPTMLDKILPWRSGDEVEVLNYENILVSTTGNRPRFGEVNRAFIWATEFTDAPIITSLEIADKIMDSASVTLHSPLIIETRNGDIKRILKVEMIKG</sequence>
<proteinExistence type="predicted"/>
<dbReference type="Proteomes" id="UP000255697">
    <property type="component" value="Segment"/>
</dbReference>
<gene>
    <name evidence="1" type="ORF">Ac3_054</name>
</gene>
<reference evidence="2" key="1">
    <citation type="submission" date="2018-06" db="EMBL/GenBank/DDBJ databases">
        <title>Whole genome analysis of phage vB_ApiM_fHyAci03 infecting Acinetobacter pittii.</title>
        <authorList>
            <person name="Kiljunen S."/>
            <person name="Wicklund A."/>
            <person name="Skurnik M."/>
        </authorList>
    </citation>
    <scope>NUCLEOTIDE SEQUENCE [LARGE SCALE GENOMIC DNA]</scope>
</reference>
<evidence type="ECO:0000313" key="1">
    <source>
        <dbReference type="EMBL" id="AXF40623.1"/>
    </source>
</evidence>
<evidence type="ECO:0000313" key="2">
    <source>
        <dbReference type="Proteomes" id="UP000255697"/>
    </source>
</evidence>
<organism evidence="1 2">
    <name type="scientific">Acinetobacter phage vB_ApiM_fHyAci03</name>
    <dbReference type="NCBI Taxonomy" id="2269366"/>
    <lineage>
        <taxon>Viruses</taxon>
        <taxon>Duplodnaviria</taxon>
        <taxon>Heunggongvirae</taxon>
        <taxon>Uroviricota</taxon>
        <taxon>Caudoviricetes</taxon>
        <taxon>Pantevenvirales</taxon>
        <taxon>Straboviridae</taxon>
        <taxon>Twarogvirinae</taxon>
        <taxon>Lazarusvirus</taxon>
        <taxon>Lazarusvirus fhyacithree</taxon>
    </lineage>
</organism>
<keyword evidence="2" id="KW-1185">Reference proteome</keyword>
<name>A0A345AUP0_9CAUD</name>
<dbReference type="EMBL" id="MH460829">
    <property type="protein sequence ID" value="AXF40623.1"/>
    <property type="molecule type" value="Genomic_DNA"/>
</dbReference>
<protein>
    <submittedName>
        <fullName evidence="1">Uncharacterized protein</fullName>
    </submittedName>
</protein>